<sequence>MTSSTPTNKKLKSSSHNESLSSHQIHRSQPPPDQQQSSIEESIQTQLKNRMLVSGEWIRLQKLLLARLKGSKWEQDLRCEAENRALQPDKPNLSSLIEHLRPIAQNSIPSDLRDELTKSIHAFVESNLAQDDHDVP</sequence>
<dbReference type="GO" id="GO:0003713">
    <property type="term" value="F:transcription coactivator activity"/>
    <property type="evidence" value="ECO:0007669"/>
    <property type="project" value="UniProtKB-UniRule"/>
</dbReference>
<keyword evidence="1" id="KW-0653">Protein transport</keyword>
<evidence type="ECO:0000313" key="4">
    <source>
        <dbReference type="Proteomes" id="UP000765509"/>
    </source>
</evidence>
<dbReference type="Pfam" id="PF10163">
    <property type="entry name" value="EnY2"/>
    <property type="match status" value="1"/>
</dbReference>
<comment type="subunit">
    <text evidence="1">Component of the nuclear pore complex (NPC)-associated TREX-2 complex (transcription and export complex 2), composed of at least SUS1, SAC3, THP1, SEM1, and CDC31. TREX-2 contains 2 SUS1 chains. The TREX-2 complex interacts with the nucleoporin NUP1. Component of the 1.8 MDa SAGA transcription coactivator-HAT complex. SAGA is built of 5 distinct domains with specialized functions. Within the SAGA complex, SUS1, SGF11, SGF73 and UBP8 form an additional subcomplex of SAGA called the DUB module (deubiquitination module). Interacts directly with THP1, SAC3, SGF11, and with the RNA polymerase II.</text>
</comment>
<dbReference type="GO" id="GO:0070390">
    <property type="term" value="C:transcription export complex 2"/>
    <property type="evidence" value="ECO:0007669"/>
    <property type="project" value="UniProtKB-UniRule"/>
</dbReference>
<dbReference type="GO" id="GO:0005654">
    <property type="term" value="C:nucleoplasm"/>
    <property type="evidence" value="ECO:0007669"/>
    <property type="project" value="UniProtKB-SubCell"/>
</dbReference>
<dbReference type="InterPro" id="IPR018783">
    <property type="entry name" value="TF_ENY2"/>
</dbReference>
<keyword evidence="1" id="KW-0804">Transcription</keyword>
<accession>A0A9Q3H5F6</accession>
<proteinExistence type="inferred from homology"/>
<evidence type="ECO:0000256" key="1">
    <source>
        <dbReference type="HAMAP-Rule" id="MF_03046"/>
    </source>
</evidence>
<dbReference type="EMBL" id="AVOT02010345">
    <property type="protein sequence ID" value="MBW0489970.1"/>
    <property type="molecule type" value="Genomic_DNA"/>
</dbReference>
<keyword evidence="1" id="KW-0539">Nucleus</keyword>
<comment type="function">
    <text evidence="1">Involved in mRNA export coupled transcription activation by association with both the TREX-2 and the SAGA complexes. At the promoters, SAGA is required for recruitment of the basal transcription machinery. It influences RNA polymerase II transcriptional activity through different activities such as TBP interaction and promoter selectivity, interaction with transcription activators, and chromatin modification through histone acetylation and deubiquitination. Within the SAGA complex, participates to a subcomplex required for deubiquitination of H2B and for the maintenance of steady-state H3 methylation levels. The TREX-2 complex functions in docking export-competent ribonucleoprotein particles (mRNPs) to the nuclear entrance of the nuclear pore complex (nuclear basket). TREX-2 participates in mRNA export and accurate chromatin positioning in the nucleus by tethering genes to the nuclear periphery. May also be involved in cytoplasmic mRNA decay by interaction with components of P-bodies.</text>
</comment>
<comment type="similarity">
    <text evidence="1">Belongs to the ENY2 family.</text>
</comment>
<dbReference type="Gene3D" id="1.10.246.140">
    <property type="match status" value="1"/>
</dbReference>
<dbReference type="AlphaFoldDB" id="A0A9Q3H5F6"/>
<keyword evidence="1" id="KW-0156">Chromatin regulator</keyword>
<reference evidence="3" key="1">
    <citation type="submission" date="2021-03" db="EMBL/GenBank/DDBJ databases">
        <title>Draft genome sequence of rust myrtle Austropuccinia psidii MF-1, a brazilian biotype.</title>
        <authorList>
            <person name="Quecine M.C."/>
            <person name="Pachon D.M.R."/>
            <person name="Bonatelli M.L."/>
            <person name="Correr F.H."/>
            <person name="Franceschini L.M."/>
            <person name="Leite T.F."/>
            <person name="Margarido G.R.A."/>
            <person name="Almeida C.A."/>
            <person name="Ferrarezi J.A."/>
            <person name="Labate C.A."/>
        </authorList>
    </citation>
    <scope>NUCLEOTIDE SEQUENCE</scope>
    <source>
        <strain evidence="3">MF-1</strain>
    </source>
</reference>
<keyword evidence="4" id="KW-1185">Reference proteome</keyword>
<dbReference type="GO" id="GO:0071819">
    <property type="term" value="C:DUBm complex"/>
    <property type="evidence" value="ECO:0007669"/>
    <property type="project" value="UniProtKB-UniRule"/>
</dbReference>
<comment type="caution">
    <text evidence="3">The sequence shown here is derived from an EMBL/GenBank/DDBJ whole genome shotgun (WGS) entry which is preliminary data.</text>
</comment>
<organism evidence="3 4">
    <name type="scientific">Austropuccinia psidii MF-1</name>
    <dbReference type="NCBI Taxonomy" id="1389203"/>
    <lineage>
        <taxon>Eukaryota</taxon>
        <taxon>Fungi</taxon>
        <taxon>Dikarya</taxon>
        <taxon>Basidiomycota</taxon>
        <taxon>Pucciniomycotina</taxon>
        <taxon>Pucciniomycetes</taxon>
        <taxon>Pucciniales</taxon>
        <taxon>Sphaerophragmiaceae</taxon>
        <taxon>Austropuccinia</taxon>
    </lineage>
</organism>
<keyword evidence="1" id="KW-0509">mRNA transport</keyword>
<dbReference type="GO" id="GO:0006325">
    <property type="term" value="P:chromatin organization"/>
    <property type="evidence" value="ECO:0007669"/>
    <property type="project" value="UniProtKB-KW"/>
</dbReference>
<evidence type="ECO:0000313" key="3">
    <source>
        <dbReference type="EMBL" id="MBW0489970.1"/>
    </source>
</evidence>
<comment type="subcellular location">
    <subcellularLocation>
        <location evidence="1">Nucleus</location>
        <location evidence="1">Nucleoplasm</location>
    </subcellularLocation>
    <subcellularLocation>
        <location evidence="1">Cytoplasm</location>
        <location evidence="1">P-body</location>
    </subcellularLocation>
</comment>
<gene>
    <name evidence="1" type="primary">SUS1</name>
    <name evidence="3" type="ORF">O181_029685</name>
</gene>
<keyword evidence="1" id="KW-0813">Transport</keyword>
<dbReference type="GO" id="GO:0005643">
    <property type="term" value="C:nuclear pore"/>
    <property type="evidence" value="ECO:0007669"/>
    <property type="project" value="UniProtKB-UniRule"/>
</dbReference>
<dbReference type="GO" id="GO:0006368">
    <property type="term" value="P:transcription elongation by RNA polymerase II"/>
    <property type="evidence" value="ECO:0007669"/>
    <property type="project" value="UniProtKB-UniRule"/>
</dbReference>
<evidence type="ECO:0000256" key="2">
    <source>
        <dbReference type="SAM" id="MobiDB-lite"/>
    </source>
</evidence>
<dbReference type="Proteomes" id="UP000765509">
    <property type="component" value="Unassembled WGS sequence"/>
</dbReference>
<name>A0A9Q3H5F6_9BASI</name>
<dbReference type="GO" id="GO:0000932">
    <property type="term" value="C:P-body"/>
    <property type="evidence" value="ECO:0007669"/>
    <property type="project" value="UniProtKB-SubCell"/>
</dbReference>
<feature type="region of interest" description="Disordered" evidence="2">
    <location>
        <begin position="1"/>
        <end position="40"/>
    </location>
</feature>
<dbReference type="InterPro" id="IPR038212">
    <property type="entry name" value="TF_EnY2_sf"/>
</dbReference>
<keyword evidence="1" id="KW-0963">Cytoplasm</keyword>
<dbReference type="GO" id="GO:0015031">
    <property type="term" value="P:protein transport"/>
    <property type="evidence" value="ECO:0007669"/>
    <property type="project" value="UniProtKB-KW"/>
</dbReference>
<feature type="compositionally biased region" description="Low complexity" evidence="2">
    <location>
        <begin position="14"/>
        <end position="23"/>
    </location>
</feature>
<keyword evidence="1" id="KW-0811">Translocation</keyword>
<keyword evidence="1" id="KW-0010">Activator</keyword>
<dbReference type="GO" id="GO:0000124">
    <property type="term" value="C:SAGA complex"/>
    <property type="evidence" value="ECO:0007669"/>
    <property type="project" value="UniProtKB-UniRule"/>
</dbReference>
<keyword evidence="1" id="KW-0805">Transcription regulation</keyword>
<dbReference type="PANTHER" id="PTHR12514">
    <property type="entry name" value="ENHANCER OF YELLOW 2 TRANSCRIPTION FACTOR"/>
    <property type="match status" value="1"/>
</dbReference>
<dbReference type="OrthoDB" id="6221744at2759"/>
<protein>
    <recommendedName>
        <fullName evidence="1">Transcription and mRNA export factor SUS1</fullName>
    </recommendedName>
</protein>
<dbReference type="HAMAP" id="MF_03046">
    <property type="entry name" value="ENY2_Sus1"/>
    <property type="match status" value="1"/>
</dbReference>
<dbReference type="GO" id="GO:0006406">
    <property type="term" value="P:mRNA export from nucleus"/>
    <property type="evidence" value="ECO:0007669"/>
    <property type="project" value="UniProtKB-UniRule"/>
</dbReference>